<name>A0A0G1RI63_9BACT</name>
<sequence length="442" mass="49694">MSAKNKLQEILSAGLYNHSGTWEGLSYGKITPPDQTTGLPPTLPADLDEATSARILRGSSDAQVLFPQLNSYVFGPRSFRHLYLGHYQKLYVGFATDPRVRSQGSSGGVISCILIWLLQQKLIKGAVVLGFNTRRPWLTRPFIATTPSEILSAAGSKYITAPINQILPQIESFSGPLAYVGLPHQVQSIRKLQMVKDPAVKKIKYIIGPFFGNSLDFSAVTSLLKSYGINDYRQIKKLSFRHGRWPGFTRIELASGQTIQLPKFYANYLIPFHITRRSLLCTDFTNEFTDISVGDAWSPVYEDRGRGFSTVISRSGAGQRLLERMLRKNIINLKQISIAEAVSMHSHGYDFKKRGAFIRISFLRLLGRPVPDYGYTISGFPASRYLLEIIIDIMFLICSTSPARALVERINPVLIGRLFQYLRKIWKKSTQHIKREGLTVSL</sequence>
<dbReference type="PANTHER" id="PTHR31332">
    <property type="entry name" value="7-HYDROXYMETHYL CHLOROPHYLL A REDUCTASE, CHLOROPLASTIC"/>
    <property type="match status" value="1"/>
</dbReference>
<evidence type="ECO:0000313" key="4">
    <source>
        <dbReference type="Proteomes" id="UP000034607"/>
    </source>
</evidence>
<dbReference type="AlphaFoldDB" id="A0A0G1RI63"/>
<dbReference type="Pfam" id="PF04422">
    <property type="entry name" value="FrhB_FdhB_N"/>
    <property type="match status" value="1"/>
</dbReference>
<dbReference type="InterPro" id="IPR045220">
    <property type="entry name" value="FRHB/FDHB/HCAR-like"/>
</dbReference>
<gene>
    <name evidence="3" type="ORF">UX78_C0003G0033</name>
</gene>
<evidence type="ECO:0000259" key="2">
    <source>
        <dbReference type="Pfam" id="PF04432"/>
    </source>
</evidence>
<evidence type="ECO:0000313" key="3">
    <source>
        <dbReference type="EMBL" id="KKU56757.1"/>
    </source>
</evidence>
<proteinExistence type="predicted"/>
<evidence type="ECO:0000259" key="1">
    <source>
        <dbReference type="Pfam" id="PF04422"/>
    </source>
</evidence>
<dbReference type="InterPro" id="IPR007525">
    <property type="entry name" value="FrhB_FdhB_C"/>
</dbReference>
<dbReference type="Proteomes" id="UP000034607">
    <property type="component" value="Unassembled WGS sequence"/>
</dbReference>
<dbReference type="Pfam" id="PF04432">
    <property type="entry name" value="FrhB_FdhB_C"/>
    <property type="match status" value="1"/>
</dbReference>
<reference evidence="3 4" key="1">
    <citation type="journal article" date="2015" name="Nature">
        <title>rRNA introns, odd ribosomes, and small enigmatic genomes across a large radiation of phyla.</title>
        <authorList>
            <person name="Brown C.T."/>
            <person name="Hug L.A."/>
            <person name="Thomas B.C."/>
            <person name="Sharon I."/>
            <person name="Castelle C.J."/>
            <person name="Singh A."/>
            <person name="Wilkins M.J."/>
            <person name="Williams K.H."/>
            <person name="Banfield J.F."/>
        </authorList>
    </citation>
    <scope>NUCLEOTIDE SEQUENCE [LARGE SCALE GENOMIC DNA]</scope>
</reference>
<organism evidence="3 4">
    <name type="scientific">Candidatus Amesbacteria bacterium GW2011_GWA2_47_11</name>
    <dbReference type="NCBI Taxonomy" id="1618357"/>
    <lineage>
        <taxon>Bacteria</taxon>
        <taxon>Candidatus Amesiibacteriota</taxon>
    </lineage>
</organism>
<accession>A0A0G1RI63</accession>
<dbReference type="GO" id="GO:0052592">
    <property type="term" value="F:oxidoreductase activity, acting on CH or CH2 groups, with an iron-sulfur protein as acceptor"/>
    <property type="evidence" value="ECO:0007669"/>
    <property type="project" value="TreeGrafter"/>
</dbReference>
<feature type="domain" description="Coenzyme F420 hydrogenase/dehydrogenase beta subunit N-terminal" evidence="1">
    <location>
        <begin position="91"/>
        <end position="167"/>
    </location>
</feature>
<feature type="domain" description="Coenzyme F420 hydrogenase/dehydrogenase beta subunit C-terminal" evidence="2">
    <location>
        <begin position="177"/>
        <end position="336"/>
    </location>
</feature>
<comment type="caution">
    <text evidence="3">The sequence shown here is derived from an EMBL/GenBank/DDBJ whole genome shotgun (WGS) entry which is preliminary data.</text>
</comment>
<dbReference type="EMBL" id="LCNM01000003">
    <property type="protein sequence ID" value="KKU56757.1"/>
    <property type="molecule type" value="Genomic_DNA"/>
</dbReference>
<dbReference type="InterPro" id="IPR007516">
    <property type="entry name" value="Co_F420_Hydgase/DH_bsu_N"/>
</dbReference>
<protein>
    <submittedName>
        <fullName evidence="3">Coenzyme F420 hydrogenase</fullName>
    </submittedName>
</protein>
<dbReference type="PANTHER" id="PTHR31332:SF0">
    <property type="entry name" value="7-HYDROXYMETHYL CHLOROPHYLL A REDUCTASE, CHLOROPLASTIC"/>
    <property type="match status" value="1"/>
</dbReference>